<dbReference type="CDD" id="cd06222">
    <property type="entry name" value="RNase_H_like"/>
    <property type="match status" value="1"/>
</dbReference>
<reference evidence="2" key="1">
    <citation type="submission" date="2024-07" db="EMBL/GenBank/DDBJ databases">
        <title>Two chromosome-level genome assemblies of Korean endemic species Abeliophyllum distichum and Forsythia ovata (Oleaceae).</title>
        <authorList>
            <person name="Jang H."/>
        </authorList>
    </citation>
    <scope>NUCLEOTIDE SEQUENCE [LARGE SCALE GENOMIC DNA]</scope>
</reference>
<gene>
    <name evidence="1" type="ORF">Adt_22597</name>
</gene>
<evidence type="ECO:0008006" key="3">
    <source>
        <dbReference type="Google" id="ProtNLM"/>
    </source>
</evidence>
<dbReference type="InterPro" id="IPR053151">
    <property type="entry name" value="RNase_H-like"/>
</dbReference>
<dbReference type="EMBL" id="JBFOLK010000007">
    <property type="protein sequence ID" value="KAL2497047.1"/>
    <property type="molecule type" value="Genomic_DNA"/>
</dbReference>
<dbReference type="AlphaFoldDB" id="A0ABD1SBE2"/>
<protein>
    <recommendedName>
        <fullName evidence="3">RNase H type-1 domain-containing protein</fullName>
    </recommendedName>
</protein>
<evidence type="ECO:0000313" key="1">
    <source>
        <dbReference type="EMBL" id="KAL2497047.1"/>
    </source>
</evidence>
<dbReference type="PANTHER" id="PTHR47723">
    <property type="entry name" value="OS05G0353850 PROTEIN"/>
    <property type="match status" value="1"/>
</dbReference>
<keyword evidence="2" id="KW-1185">Reference proteome</keyword>
<organism evidence="1 2">
    <name type="scientific">Abeliophyllum distichum</name>
    <dbReference type="NCBI Taxonomy" id="126358"/>
    <lineage>
        <taxon>Eukaryota</taxon>
        <taxon>Viridiplantae</taxon>
        <taxon>Streptophyta</taxon>
        <taxon>Embryophyta</taxon>
        <taxon>Tracheophyta</taxon>
        <taxon>Spermatophyta</taxon>
        <taxon>Magnoliopsida</taxon>
        <taxon>eudicotyledons</taxon>
        <taxon>Gunneridae</taxon>
        <taxon>Pentapetalae</taxon>
        <taxon>asterids</taxon>
        <taxon>lamiids</taxon>
        <taxon>Lamiales</taxon>
        <taxon>Oleaceae</taxon>
        <taxon>Forsythieae</taxon>
        <taxon>Abeliophyllum</taxon>
    </lineage>
</organism>
<sequence>MDIAPLFGISLTSPSIPSTILVYWRTSLVGSYKVNTDEYVKDRFASGCGIIRDSSGQCVHTFFSSYGECSILEADFKTILAQKIGLSDLWIESDSTLAIHCIIRGGGPWSIQATLSHI</sequence>
<name>A0ABD1SBE2_9LAMI</name>
<dbReference type="InterPro" id="IPR044730">
    <property type="entry name" value="RNase_H-like_dom_plant"/>
</dbReference>
<comment type="caution">
    <text evidence="1">The sequence shown here is derived from an EMBL/GenBank/DDBJ whole genome shotgun (WGS) entry which is preliminary data.</text>
</comment>
<accession>A0ABD1SBE2</accession>
<proteinExistence type="predicted"/>
<dbReference type="Proteomes" id="UP001604336">
    <property type="component" value="Unassembled WGS sequence"/>
</dbReference>
<evidence type="ECO:0000313" key="2">
    <source>
        <dbReference type="Proteomes" id="UP001604336"/>
    </source>
</evidence>
<dbReference type="PANTHER" id="PTHR47723:SF19">
    <property type="entry name" value="POLYNUCLEOTIDYL TRANSFERASE, RIBONUCLEASE H-LIKE SUPERFAMILY PROTEIN"/>
    <property type="match status" value="1"/>
</dbReference>